<gene>
    <name evidence="2" type="ORF">FE784_26120</name>
</gene>
<organism evidence="2 3">
    <name type="scientific">Paenibacillus hemerocallicola</name>
    <dbReference type="NCBI Taxonomy" id="1172614"/>
    <lineage>
        <taxon>Bacteria</taxon>
        <taxon>Bacillati</taxon>
        <taxon>Bacillota</taxon>
        <taxon>Bacilli</taxon>
        <taxon>Bacillales</taxon>
        <taxon>Paenibacillaceae</taxon>
        <taxon>Paenibacillus</taxon>
    </lineage>
</organism>
<evidence type="ECO:0000313" key="3">
    <source>
        <dbReference type="Proteomes" id="UP000307943"/>
    </source>
</evidence>
<dbReference type="Proteomes" id="UP000307943">
    <property type="component" value="Unassembled WGS sequence"/>
</dbReference>
<accession>A0A5C4T2J1</accession>
<dbReference type="AlphaFoldDB" id="A0A5C4T2J1"/>
<dbReference type="RefSeq" id="WP_139605205.1">
    <property type="nucleotide sequence ID" value="NZ_VDCQ01000045.1"/>
</dbReference>
<dbReference type="GO" id="GO:0003824">
    <property type="term" value="F:catalytic activity"/>
    <property type="evidence" value="ECO:0007669"/>
    <property type="project" value="UniProtKB-ARBA"/>
</dbReference>
<keyword evidence="3" id="KW-1185">Reference proteome</keyword>
<evidence type="ECO:0000313" key="2">
    <source>
        <dbReference type="EMBL" id="TNJ63278.1"/>
    </source>
</evidence>
<evidence type="ECO:0000259" key="1">
    <source>
        <dbReference type="Pfam" id="PF06276"/>
    </source>
</evidence>
<comment type="caution">
    <text evidence="2">The sequence shown here is derived from an EMBL/GenBank/DDBJ whole genome shotgun (WGS) entry which is preliminary data.</text>
</comment>
<dbReference type="Pfam" id="PF06276">
    <property type="entry name" value="FhuF"/>
    <property type="match status" value="1"/>
</dbReference>
<dbReference type="OrthoDB" id="5870636at2"/>
<name>A0A5C4T2J1_9BACL</name>
<dbReference type="InterPro" id="IPR022770">
    <property type="entry name" value="IucA/IucC-like_C"/>
</dbReference>
<dbReference type="EMBL" id="VDCQ01000045">
    <property type="protein sequence ID" value="TNJ63278.1"/>
    <property type="molecule type" value="Genomic_DNA"/>
</dbReference>
<feature type="domain" description="Aerobactin siderophore biosynthesis IucA/IucC-like C-terminal" evidence="1">
    <location>
        <begin position="66"/>
        <end position="185"/>
    </location>
</feature>
<proteinExistence type="predicted"/>
<sequence length="257" mass="28841">MSSETLPKEWQERVAPYCMGAHDPMRLYRRTTRVSDLLGRERCEAYLDWLGDYIGSPSRRVTASTLAKRYAFLVAAPVLAAMTTENQVLEFTPDQCILETTEQQAQQPNGTRLPSLGLTGWRIAEASADQRSRWRERVMRSLFAGHVTPLFHALSATAKVPLVLLWENAMVRIVPLFEDLLEQAGDGPDACRIREDFDTVVRTSPGDWFGEARNPLAALSSRYGEASAGQAPRRRRTCCLYVEISGEYCRACPIEPG</sequence>
<protein>
    <recommendedName>
        <fullName evidence="1">Aerobactin siderophore biosynthesis IucA/IucC-like C-terminal domain-containing protein</fullName>
    </recommendedName>
</protein>
<reference evidence="2 3" key="1">
    <citation type="submission" date="2019-05" db="EMBL/GenBank/DDBJ databases">
        <title>We sequenced the genome of Paenibacillus hemerocallicola KCTC 33185 for further insight into its adaptation and study the phylogeny of Paenibacillus.</title>
        <authorList>
            <person name="Narsing Rao M.P."/>
        </authorList>
    </citation>
    <scope>NUCLEOTIDE SEQUENCE [LARGE SCALE GENOMIC DNA]</scope>
    <source>
        <strain evidence="2 3">KCTC 33185</strain>
    </source>
</reference>